<accession>A0A016TAZ7</accession>
<dbReference type="EMBL" id="JARK01001454">
    <property type="protein sequence ID" value="EYC00109.1"/>
    <property type="molecule type" value="Genomic_DNA"/>
</dbReference>
<evidence type="ECO:0000313" key="2">
    <source>
        <dbReference type="Proteomes" id="UP000024635"/>
    </source>
</evidence>
<name>A0A016TAZ7_9BILA</name>
<keyword evidence="2" id="KW-1185">Reference proteome</keyword>
<dbReference type="AlphaFoldDB" id="A0A016TAZ7"/>
<reference evidence="2" key="1">
    <citation type="journal article" date="2015" name="Nat. Genet.">
        <title>The genome and transcriptome of the zoonotic hookworm Ancylostoma ceylanicum identify infection-specific gene families.</title>
        <authorList>
            <person name="Schwarz E.M."/>
            <person name="Hu Y."/>
            <person name="Antoshechkin I."/>
            <person name="Miller M.M."/>
            <person name="Sternberg P.W."/>
            <person name="Aroian R.V."/>
        </authorList>
    </citation>
    <scope>NUCLEOTIDE SEQUENCE</scope>
    <source>
        <strain evidence="2">HY135</strain>
    </source>
</reference>
<sequence length="72" mass="7986">METTMFLTYSGPKGRDRGTGTLVVCCTSRGSGQEITTYRFSSASLPSRQLLRCSRQPECPRVIPPLVYDRLG</sequence>
<proteinExistence type="predicted"/>
<evidence type="ECO:0000313" key="1">
    <source>
        <dbReference type="EMBL" id="EYC00109.1"/>
    </source>
</evidence>
<organism evidence="1 2">
    <name type="scientific">Ancylostoma ceylanicum</name>
    <dbReference type="NCBI Taxonomy" id="53326"/>
    <lineage>
        <taxon>Eukaryota</taxon>
        <taxon>Metazoa</taxon>
        <taxon>Ecdysozoa</taxon>
        <taxon>Nematoda</taxon>
        <taxon>Chromadorea</taxon>
        <taxon>Rhabditida</taxon>
        <taxon>Rhabditina</taxon>
        <taxon>Rhabditomorpha</taxon>
        <taxon>Strongyloidea</taxon>
        <taxon>Ancylostomatidae</taxon>
        <taxon>Ancylostomatinae</taxon>
        <taxon>Ancylostoma</taxon>
    </lineage>
</organism>
<comment type="caution">
    <text evidence="1">The sequence shown here is derived from an EMBL/GenBank/DDBJ whole genome shotgun (WGS) entry which is preliminary data.</text>
</comment>
<dbReference type="Proteomes" id="UP000024635">
    <property type="component" value="Unassembled WGS sequence"/>
</dbReference>
<protein>
    <submittedName>
        <fullName evidence="1">Uncharacterized protein</fullName>
    </submittedName>
</protein>
<gene>
    <name evidence="1" type="primary">Acey_s0118.g775</name>
    <name evidence="1" type="ORF">Y032_0118g775</name>
</gene>